<evidence type="ECO:0000313" key="13">
    <source>
        <dbReference type="EMBL" id="KAF9891396.1"/>
    </source>
</evidence>
<feature type="compositionally biased region" description="Pro residues" evidence="10">
    <location>
        <begin position="219"/>
        <end position="233"/>
    </location>
</feature>
<proteinExistence type="inferred from homology"/>
<dbReference type="Gene3D" id="4.10.320.10">
    <property type="entry name" value="E3-binding domain"/>
    <property type="match status" value="1"/>
</dbReference>
<evidence type="ECO:0000256" key="7">
    <source>
        <dbReference type="ARBA" id="ARBA00023128"/>
    </source>
</evidence>
<dbReference type="CDD" id="cd06849">
    <property type="entry name" value="lipoyl_domain"/>
    <property type="match status" value="1"/>
</dbReference>
<dbReference type="PROSITE" id="PS50968">
    <property type="entry name" value="BIOTINYL_LIPOYL"/>
    <property type="match status" value="1"/>
</dbReference>
<keyword evidence="7" id="KW-0496">Mitochondrion</keyword>
<dbReference type="InterPro" id="IPR023213">
    <property type="entry name" value="CAT-like_dom_sf"/>
</dbReference>
<dbReference type="Pfam" id="PF00364">
    <property type="entry name" value="Biotin_lipoyl"/>
    <property type="match status" value="1"/>
</dbReference>
<dbReference type="InterPro" id="IPR004167">
    <property type="entry name" value="PSBD"/>
</dbReference>
<name>A0AAD4CRT9_ASPNN</name>
<dbReference type="FunFam" id="3.30.559.10:FF:000007">
    <property type="entry name" value="Dihydrolipoamide acetyltransferase component of pyruvate dehydrogenase complex"/>
    <property type="match status" value="1"/>
</dbReference>
<keyword evidence="6" id="KW-0809">Transit peptide</keyword>
<evidence type="ECO:0000256" key="9">
    <source>
        <dbReference type="RuleBase" id="RU003423"/>
    </source>
</evidence>
<protein>
    <recommendedName>
        <fullName evidence="9">Dihydrolipoamide acetyltransferase component of pyruvate dehydrogenase complex</fullName>
        <ecNumber evidence="9">2.3.1.-</ecNumber>
    </recommendedName>
</protein>
<feature type="region of interest" description="Disordered" evidence="10">
    <location>
        <begin position="216"/>
        <end position="238"/>
    </location>
</feature>
<keyword evidence="14" id="KW-1185">Reference proteome</keyword>
<dbReference type="InterPro" id="IPR050743">
    <property type="entry name" value="2-oxoacid_DH_E2_comp"/>
</dbReference>
<dbReference type="Proteomes" id="UP001194746">
    <property type="component" value="Unassembled WGS sequence"/>
</dbReference>
<keyword evidence="8 9" id="KW-0012">Acyltransferase</keyword>
<evidence type="ECO:0000256" key="1">
    <source>
        <dbReference type="ARBA" id="ARBA00001938"/>
    </source>
</evidence>
<comment type="cofactor">
    <cofactor evidence="1 9">
        <name>(R)-lipoate</name>
        <dbReference type="ChEBI" id="CHEBI:83088"/>
    </cofactor>
</comment>
<dbReference type="SUPFAM" id="SSF52777">
    <property type="entry name" value="CoA-dependent acyltransferases"/>
    <property type="match status" value="1"/>
</dbReference>
<dbReference type="PANTHER" id="PTHR43178:SF5">
    <property type="entry name" value="LIPOAMIDE ACYLTRANSFERASE COMPONENT OF BRANCHED-CHAIN ALPHA-KETO ACID DEHYDROGENASE COMPLEX, MITOCHONDRIAL"/>
    <property type="match status" value="1"/>
</dbReference>
<dbReference type="EMBL" id="VCAU01000019">
    <property type="protein sequence ID" value="KAF9891396.1"/>
    <property type="molecule type" value="Genomic_DNA"/>
</dbReference>
<evidence type="ECO:0000259" key="12">
    <source>
        <dbReference type="PROSITE" id="PS51826"/>
    </source>
</evidence>
<comment type="subcellular location">
    <subcellularLocation>
        <location evidence="2">Mitochondrion matrix</location>
    </subcellularLocation>
</comment>
<dbReference type="Pfam" id="PF02817">
    <property type="entry name" value="E3_binding"/>
    <property type="match status" value="1"/>
</dbReference>
<feature type="region of interest" description="Disordered" evidence="10">
    <location>
        <begin position="126"/>
        <end position="178"/>
    </location>
</feature>
<reference evidence="13" key="1">
    <citation type="journal article" date="2019" name="Beilstein J. Org. Chem.">
        <title>Nanangenines: drimane sesquiterpenoids as the dominant metabolite cohort of a novel Australian fungus, Aspergillus nanangensis.</title>
        <authorList>
            <person name="Lacey H.J."/>
            <person name="Gilchrist C.L.M."/>
            <person name="Crombie A."/>
            <person name="Kalaitzis J.A."/>
            <person name="Vuong D."/>
            <person name="Rutledge P.J."/>
            <person name="Turner P."/>
            <person name="Pitt J.I."/>
            <person name="Lacey E."/>
            <person name="Chooi Y.H."/>
            <person name="Piggott A.M."/>
        </authorList>
    </citation>
    <scope>NUCLEOTIDE SEQUENCE</scope>
    <source>
        <strain evidence="13">MST-FP2251</strain>
    </source>
</reference>
<dbReference type="InterPro" id="IPR000089">
    <property type="entry name" value="Biotin_lipoyl"/>
</dbReference>
<keyword evidence="5 9" id="KW-0450">Lipoyl</keyword>
<dbReference type="GO" id="GO:0016407">
    <property type="term" value="F:acetyltransferase activity"/>
    <property type="evidence" value="ECO:0007669"/>
    <property type="project" value="TreeGrafter"/>
</dbReference>
<dbReference type="FunFam" id="2.40.50.100:FF:000013">
    <property type="entry name" value="Dihydrolipoamide acetyltransferase component of pyruvate dehydrogenase complex"/>
    <property type="match status" value="1"/>
</dbReference>
<feature type="domain" description="Lipoyl-binding" evidence="11">
    <location>
        <begin position="44"/>
        <end position="120"/>
    </location>
</feature>
<evidence type="ECO:0000313" key="14">
    <source>
        <dbReference type="Proteomes" id="UP001194746"/>
    </source>
</evidence>
<evidence type="ECO:0000259" key="11">
    <source>
        <dbReference type="PROSITE" id="PS50968"/>
    </source>
</evidence>
<dbReference type="GO" id="GO:0005759">
    <property type="term" value="C:mitochondrial matrix"/>
    <property type="evidence" value="ECO:0007669"/>
    <property type="project" value="UniProtKB-SubCell"/>
</dbReference>
<dbReference type="SUPFAM" id="SSF51230">
    <property type="entry name" value="Single hybrid motif"/>
    <property type="match status" value="1"/>
</dbReference>
<reference evidence="13" key="2">
    <citation type="submission" date="2020-02" db="EMBL/GenBank/DDBJ databases">
        <authorList>
            <person name="Gilchrist C.L.M."/>
            <person name="Chooi Y.-H."/>
        </authorList>
    </citation>
    <scope>NUCLEOTIDE SEQUENCE</scope>
    <source>
        <strain evidence="13">MST-FP2251</strain>
    </source>
</reference>
<sequence length="481" mass="51768">MNSILLRGNFLRQSRIPRKSTGLSLFGGSLLRGRSFHNTPCRRIVKPYLLADIGEGITECRVVSWFVKPGDRVNQFDAICEVQSDKASVEITSRYDGTITALHHEVDEMAIVGKPLLDVDVDEEISAADEDSSPVAESPNAASESPAEMPIEPSTPSMSSELLEETPEPPAAKNSGLSAPSVKHLLKEHNLLLEDIPGTGKGGRVLKEDVQRYVASQAPPAPSAKPTISPPPEAQSTDQVVELTPNENQMCRVMTAALTIPHFGFSHSVDFTALNTLRQKFNKNNIHGQPTTPPKLTALPIVMKALSLAFSHHPKLNSHFNPESETGKPRLTIKGSHDFGIAVDTPQGLVVPVVRDVQNRSILSIAGEIKRLSDLAKQGKLTPGDMKGATFTVSNIGSIGGSVVNPVIVPPMVAIVAMGKTEEVVVLTGEKNEKKEVSTRQKTVLSWSADHRVLDGAAVARCAEMVGRMIEEVDGLGVILK</sequence>
<dbReference type="PROSITE" id="PS51826">
    <property type="entry name" value="PSBD"/>
    <property type="match status" value="1"/>
</dbReference>
<dbReference type="Pfam" id="PF00198">
    <property type="entry name" value="2-oxoacid_dh"/>
    <property type="match status" value="1"/>
</dbReference>
<dbReference type="EC" id="2.3.1.-" evidence="9"/>
<accession>A0AAD4CRT9</accession>
<keyword evidence="4 9" id="KW-0808">Transferase</keyword>
<comment type="caution">
    <text evidence="13">The sequence shown here is derived from an EMBL/GenBank/DDBJ whole genome shotgun (WGS) entry which is preliminary data.</text>
</comment>
<dbReference type="InterPro" id="IPR001078">
    <property type="entry name" value="2-oxoacid_DH_actylTfrase"/>
</dbReference>
<evidence type="ECO:0000256" key="5">
    <source>
        <dbReference type="ARBA" id="ARBA00022823"/>
    </source>
</evidence>
<dbReference type="GO" id="GO:0031405">
    <property type="term" value="F:lipoic acid binding"/>
    <property type="evidence" value="ECO:0007669"/>
    <property type="project" value="TreeGrafter"/>
</dbReference>
<evidence type="ECO:0000256" key="8">
    <source>
        <dbReference type="ARBA" id="ARBA00023315"/>
    </source>
</evidence>
<organism evidence="13 14">
    <name type="scientific">Aspergillus nanangensis</name>
    <dbReference type="NCBI Taxonomy" id="2582783"/>
    <lineage>
        <taxon>Eukaryota</taxon>
        <taxon>Fungi</taxon>
        <taxon>Dikarya</taxon>
        <taxon>Ascomycota</taxon>
        <taxon>Pezizomycotina</taxon>
        <taxon>Eurotiomycetes</taxon>
        <taxon>Eurotiomycetidae</taxon>
        <taxon>Eurotiales</taxon>
        <taxon>Aspergillaceae</taxon>
        <taxon>Aspergillus</taxon>
        <taxon>Aspergillus subgen. Circumdati</taxon>
    </lineage>
</organism>
<evidence type="ECO:0000256" key="6">
    <source>
        <dbReference type="ARBA" id="ARBA00022946"/>
    </source>
</evidence>
<dbReference type="PROSITE" id="PS00189">
    <property type="entry name" value="LIPOYL"/>
    <property type="match status" value="1"/>
</dbReference>
<dbReference type="PANTHER" id="PTHR43178">
    <property type="entry name" value="DIHYDROLIPOAMIDE ACETYLTRANSFERASE COMPONENT OF PYRUVATE DEHYDROGENASE COMPLEX"/>
    <property type="match status" value="1"/>
</dbReference>
<evidence type="ECO:0000256" key="10">
    <source>
        <dbReference type="SAM" id="MobiDB-lite"/>
    </source>
</evidence>
<comment type="similarity">
    <text evidence="3 9">Belongs to the 2-oxoacid dehydrogenase family.</text>
</comment>
<dbReference type="GO" id="GO:0045333">
    <property type="term" value="P:cellular respiration"/>
    <property type="evidence" value="ECO:0007669"/>
    <property type="project" value="UniProtKB-ARBA"/>
</dbReference>
<dbReference type="InterPro" id="IPR036625">
    <property type="entry name" value="E3-bd_dom_sf"/>
</dbReference>
<dbReference type="Gene3D" id="3.30.559.10">
    <property type="entry name" value="Chloramphenicol acetyltransferase-like domain"/>
    <property type="match status" value="1"/>
</dbReference>
<dbReference type="Gene3D" id="2.40.50.100">
    <property type="match status" value="1"/>
</dbReference>
<evidence type="ECO:0000256" key="3">
    <source>
        <dbReference type="ARBA" id="ARBA00007317"/>
    </source>
</evidence>
<dbReference type="InterPro" id="IPR011053">
    <property type="entry name" value="Single_hybrid_motif"/>
</dbReference>
<feature type="domain" description="Peripheral subunit-binding (PSBD)" evidence="12">
    <location>
        <begin position="177"/>
        <end position="214"/>
    </location>
</feature>
<gene>
    <name evidence="13" type="ORF">FE257_004252</name>
</gene>
<evidence type="ECO:0000256" key="2">
    <source>
        <dbReference type="ARBA" id="ARBA00004305"/>
    </source>
</evidence>
<dbReference type="AlphaFoldDB" id="A0AAD4CRT9"/>
<dbReference type="SUPFAM" id="SSF47005">
    <property type="entry name" value="Peripheral subunit-binding domain of 2-oxo acid dehydrogenase complex"/>
    <property type="match status" value="1"/>
</dbReference>
<evidence type="ECO:0000256" key="4">
    <source>
        <dbReference type="ARBA" id="ARBA00022679"/>
    </source>
</evidence>
<dbReference type="InterPro" id="IPR003016">
    <property type="entry name" value="2-oxoA_DH_lipoyl-BS"/>
</dbReference>
<feature type="compositionally biased region" description="Low complexity" evidence="10">
    <location>
        <begin position="133"/>
        <end position="161"/>
    </location>
</feature>